<gene>
    <name evidence="1" type="ORF">BSTOLATCC_MIC12984</name>
</gene>
<protein>
    <submittedName>
        <fullName evidence="1">Uncharacterized protein</fullName>
    </submittedName>
</protein>
<dbReference type="Gene3D" id="2.120.10.80">
    <property type="entry name" value="Kelch-type beta propeller"/>
    <property type="match status" value="1"/>
</dbReference>
<dbReference type="InterPro" id="IPR015915">
    <property type="entry name" value="Kelch-typ_b-propeller"/>
</dbReference>
<dbReference type="Proteomes" id="UP001162131">
    <property type="component" value="Unassembled WGS sequence"/>
</dbReference>
<keyword evidence="2" id="KW-1185">Reference proteome</keyword>
<sequence>MHSVDVDSLDVLSLGEICNANWCLWDPTCLLNDGSLFCCCGASTYIITPANIVKPLDSSKYSHESGLVAVNDFVYMFGGQSNISAKFSLKSENWKALAQYPVANNLFISCAHFNGNIIIAGSDSNVVLGYNIVNDSFSNIPIELHKLKGKTCLATDSRCYIIEYGANYYESGVNNINSWKPIGSANMLNGSWPRHSYNLFRNESFYFITTNMKLIKFDLKTNQLKLLKIL</sequence>
<comment type="caution">
    <text evidence="1">The sequence shown here is derived from an EMBL/GenBank/DDBJ whole genome shotgun (WGS) entry which is preliminary data.</text>
</comment>
<reference evidence="1" key="1">
    <citation type="submission" date="2021-09" db="EMBL/GenBank/DDBJ databases">
        <authorList>
            <consortium name="AG Swart"/>
            <person name="Singh M."/>
            <person name="Singh A."/>
            <person name="Seah K."/>
            <person name="Emmerich C."/>
        </authorList>
    </citation>
    <scope>NUCLEOTIDE SEQUENCE</scope>
    <source>
        <strain evidence="1">ATCC30299</strain>
    </source>
</reference>
<dbReference type="SUPFAM" id="SSF117281">
    <property type="entry name" value="Kelch motif"/>
    <property type="match status" value="1"/>
</dbReference>
<dbReference type="AlphaFoldDB" id="A0AAU9IVC0"/>
<accession>A0AAU9IVC0</accession>
<dbReference type="EMBL" id="CAJZBQ010000013">
    <property type="protein sequence ID" value="CAG9315210.1"/>
    <property type="molecule type" value="Genomic_DNA"/>
</dbReference>
<name>A0AAU9IVC0_9CILI</name>
<organism evidence="1 2">
    <name type="scientific">Blepharisma stoltei</name>
    <dbReference type="NCBI Taxonomy" id="1481888"/>
    <lineage>
        <taxon>Eukaryota</taxon>
        <taxon>Sar</taxon>
        <taxon>Alveolata</taxon>
        <taxon>Ciliophora</taxon>
        <taxon>Postciliodesmatophora</taxon>
        <taxon>Heterotrichea</taxon>
        <taxon>Heterotrichida</taxon>
        <taxon>Blepharismidae</taxon>
        <taxon>Blepharisma</taxon>
    </lineage>
</organism>
<evidence type="ECO:0000313" key="2">
    <source>
        <dbReference type="Proteomes" id="UP001162131"/>
    </source>
</evidence>
<proteinExistence type="predicted"/>
<evidence type="ECO:0000313" key="1">
    <source>
        <dbReference type="EMBL" id="CAG9315210.1"/>
    </source>
</evidence>